<dbReference type="Pfam" id="PF00578">
    <property type="entry name" value="AhpC-TSA"/>
    <property type="match status" value="1"/>
</dbReference>
<dbReference type="GO" id="GO:0016209">
    <property type="term" value="F:antioxidant activity"/>
    <property type="evidence" value="ECO:0007669"/>
    <property type="project" value="InterPro"/>
</dbReference>
<evidence type="ECO:0000313" key="2">
    <source>
        <dbReference type="EMBL" id="SVB55682.1"/>
    </source>
</evidence>
<organism evidence="2">
    <name type="scientific">marine metagenome</name>
    <dbReference type="NCBI Taxonomy" id="408172"/>
    <lineage>
        <taxon>unclassified sequences</taxon>
        <taxon>metagenomes</taxon>
        <taxon>ecological metagenomes</taxon>
    </lineage>
</organism>
<dbReference type="InterPro" id="IPR050553">
    <property type="entry name" value="Thioredoxin_ResA/DsbE_sf"/>
</dbReference>
<dbReference type="PROSITE" id="PS51257">
    <property type="entry name" value="PROKAR_LIPOPROTEIN"/>
    <property type="match status" value="1"/>
</dbReference>
<dbReference type="PROSITE" id="PS51352">
    <property type="entry name" value="THIOREDOXIN_2"/>
    <property type="match status" value="1"/>
</dbReference>
<dbReference type="PANTHER" id="PTHR42852">
    <property type="entry name" value="THIOL:DISULFIDE INTERCHANGE PROTEIN DSBE"/>
    <property type="match status" value="1"/>
</dbReference>
<dbReference type="GO" id="GO:0016491">
    <property type="term" value="F:oxidoreductase activity"/>
    <property type="evidence" value="ECO:0007669"/>
    <property type="project" value="InterPro"/>
</dbReference>
<name>A0A382EZ64_9ZZZZ</name>
<feature type="domain" description="Thioredoxin" evidence="1">
    <location>
        <begin position="157"/>
        <end position="305"/>
    </location>
</feature>
<evidence type="ECO:0000259" key="1">
    <source>
        <dbReference type="PROSITE" id="PS51352"/>
    </source>
</evidence>
<reference evidence="2" key="1">
    <citation type="submission" date="2018-05" db="EMBL/GenBank/DDBJ databases">
        <authorList>
            <person name="Lanie J.A."/>
            <person name="Ng W.-L."/>
            <person name="Kazmierczak K.M."/>
            <person name="Andrzejewski T.M."/>
            <person name="Davidsen T.M."/>
            <person name="Wayne K.J."/>
            <person name="Tettelin H."/>
            <person name="Glass J.I."/>
            <person name="Rusch D."/>
            <person name="Podicherti R."/>
            <person name="Tsui H.-C.T."/>
            <person name="Winkler M.E."/>
        </authorList>
    </citation>
    <scope>NUCLEOTIDE SEQUENCE</scope>
</reference>
<protein>
    <recommendedName>
        <fullName evidence="1">Thioredoxin domain-containing protein</fullName>
    </recommendedName>
</protein>
<dbReference type="CDD" id="cd02966">
    <property type="entry name" value="TlpA_like_family"/>
    <property type="match status" value="1"/>
</dbReference>
<proteinExistence type="predicted"/>
<dbReference type="Gene3D" id="3.40.30.10">
    <property type="entry name" value="Glutaredoxin"/>
    <property type="match status" value="1"/>
</dbReference>
<dbReference type="EMBL" id="UINC01046986">
    <property type="protein sequence ID" value="SVB55682.1"/>
    <property type="molecule type" value="Genomic_DNA"/>
</dbReference>
<dbReference type="InterPro" id="IPR000866">
    <property type="entry name" value="AhpC/TSA"/>
</dbReference>
<sequence length="309" mass="34226">MRTLRALVIFVLPVIVVIGGFTLGCRTEAPDAGSAPLVSANESVGFEDMGGADSVSHRSDIGFLSPVQYDTGGEFFSDDVVDHLMATLDELLARPETLEDFEGQANLHLWRYTTRLNKGYLTPAQDSRVVAHLGRLAVAHPEAATLFERGSFMVTNLMLGKEAPNIVGSDLDGVRFELSDYRGKVVAIVFSGHWCGPCRSEYPYQRLLLEVMDKEEFVLLGVNSDGDLQVAMDAKVQEELDYRLWWDGHGEKSTDGPIATEWNVTGWPTIYVLDENGVIRNRGARHEKLITIAKELVAEMKKNRAPVDQ</sequence>
<dbReference type="InterPro" id="IPR013766">
    <property type="entry name" value="Thioredoxin_domain"/>
</dbReference>
<accession>A0A382EZ64</accession>
<gene>
    <name evidence="2" type="ORF">METZ01_LOCUS208536</name>
</gene>
<dbReference type="PANTHER" id="PTHR42852:SF13">
    <property type="entry name" value="PROTEIN DIPZ"/>
    <property type="match status" value="1"/>
</dbReference>
<dbReference type="SUPFAM" id="SSF52833">
    <property type="entry name" value="Thioredoxin-like"/>
    <property type="match status" value="1"/>
</dbReference>
<dbReference type="InterPro" id="IPR036249">
    <property type="entry name" value="Thioredoxin-like_sf"/>
</dbReference>
<dbReference type="AlphaFoldDB" id="A0A382EZ64"/>